<feature type="transmembrane region" description="Helical" evidence="10">
    <location>
        <begin position="12"/>
        <end position="29"/>
    </location>
</feature>
<name>A0A5M8PQV4_9LECA</name>
<evidence type="ECO:0000256" key="4">
    <source>
        <dbReference type="ARBA" id="ARBA00022679"/>
    </source>
</evidence>
<keyword evidence="4 11" id="KW-0808">Transferase</keyword>
<keyword evidence="8 10" id="KW-0472">Membrane</keyword>
<comment type="similarity">
    <text evidence="2">Belongs to the MNN1/MNT family.</text>
</comment>
<proteinExistence type="inferred from homology"/>
<dbReference type="GO" id="GO:0000033">
    <property type="term" value="F:alpha-1,3-mannosyltransferase activity"/>
    <property type="evidence" value="ECO:0007669"/>
    <property type="project" value="TreeGrafter"/>
</dbReference>
<keyword evidence="9" id="KW-0325">Glycoprotein</keyword>
<accession>A0A5M8PQV4</accession>
<dbReference type="GO" id="GO:0016020">
    <property type="term" value="C:membrane"/>
    <property type="evidence" value="ECO:0007669"/>
    <property type="project" value="UniProtKB-SubCell"/>
</dbReference>
<evidence type="ECO:0000256" key="10">
    <source>
        <dbReference type="SAM" id="Phobius"/>
    </source>
</evidence>
<keyword evidence="5 10" id="KW-0812">Transmembrane</keyword>
<evidence type="ECO:0000313" key="11">
    <source>
        <dbReference type="EMBL" id="KAA6411923.1"/>
    </source>
</evidence>
<comment type="subcellular location">
    <subcellularLocation>
        <location evidence="1">Membrane</location>
        <topology evidence="1">Single-pass type II membrane protein</topology>
    </subcellularLocation>
</comment>
<evidence type="ECO:0000256" key="3">
    <source>
        <dbReference type="ARBA" id="ARBA00022676"/>
    </source>
</evidence>
<evidence type="ECO:0000313" key="12">
    <source>
        <dbReference type="Proteomes" id="UP000324767"/>
    </source>
</evidence>
<dbReference type="InterPro" id="IPR022751">
    <property type="entry name" value="Alpha_mannosyltransferase"/>
</dbReference>
<dbReference type="GO" id="GO:0005794">
    <property type="term" value="C:Golgi apparatus"/>
    <property type="evidence" value="ECO:0007669"/>
    <property type="project" value="TreeGrafter"/>
</dbReference>
<evidence type="ECO:0000256" key="8">
    <source>
        <dbReference type="ARBA" id="ARBA00023136"/>
    </source>
</evidence>
<protein>
    <submittedName>
        <fullName evidence="11">Glycosyl transferase</fullName>
    </submittedName>
</protein>
<keyword evidence="6" id="KW-0735">Signal-anchor</keyword>
<evidence type="ECO:0000256" key="2">
    <source>
        <dbReference type="ARBA" id="ARBA00009105"/>
    </source>
</evidence>
<evidence type="ECO:0000256" key="7">
    <source>
        <dbReference type="ARBA" id="ARBA00022989"/>
    </source>
</evidence>
<evidence type="ECO:0000256" key="9">
    <source>
        <dbReference type="ARBA" id="ARBA00023180"/>
    </source>
</evidence>
<dbReference type="EMBL" id="VXIT01000006">
    <property type="protein sequence ID" value="KAA6411923.1"/>
    <property type="molecule type" value="Genomic_DNA"/>
</dbReference>
<evidence type="ECO:0000256" key="6">
    <source>
        <dbReference type="ARBA" id="ARBA00022968"/>
    </source>
</evidence>
<keyword evidence="7 10" id="KW-1133">Transmembrane helix</keyword>
<dbReference type="PANTHER" id="PTHR31392">
    <property type="entry name" value="ALPHA-1,3-MANNOSYLTRANSFERASE MNN1-RELATED"/>
    <property type="match status" value="1"/>
</dbReference>
<gene>
    <name evidence="11" type="ORF">FRX48_04073</name>
</gene>
<organism evidence="11 12">
    <name type="scientific">Lasallia pustulata</name>
    <dbReference type="NCBI Taxonomy" id="136370"/>
    <lineage>
        <taxon>Eukaryota</taxon>
        <taxon>Fungi</taxon>
        <taxon>Dikarya</taxon>
        <taxon>Ascomycota</taxon>
        <taxon>Pezizomycotina</taxon>
        <taxon>Lecanoromycetes</taxon>
        <taxon>OSLEUM clade</taxon>
        <taxon>Umbilicariomycetidae</taxon>
        <taxon>Umbilicariales</taxon>
        <taxon>Umbilicariaceae</taxon>
        <taxon>Lasallia</taxon>
    </lineage>
</organism>
<dbReference type="AlphaFoldDB" id="A0A5M8PQV4"/>
<comment type="caution">
    <text evidence="11">The sequence shown here is derived from an EMBL/GenBank/DDBJ whole genome shotgun (WGS) entry which is preliminary data.</text>
</comment>
<dbReference type="PANTHER" id="PTHR31392:SF1">
    <property type="entry name" value="ALPHA-1,3-MANNOSYLTRANSFERASE MNN1-RELATED"/>
    <property type="match status" value="1"/>
</dbReference>
<evidence type="ECO:0000256" key="1">
    <source>
        <dbReference type="ARBA" id="ARBA00004606"/>
    </source>
</evidence>
<evidence type="ECO:0000256" key="5">
    <source>
        <dbReference type="ARBA" id="ARBA00022692"/>
    </source>
</evidence>
<dbReference type="GO" id="GO:0006493">
    <property type="term" value="P:protein O-linked glycosylation"/>
    <property type="evidence" value="ECO:0007669"/>
    <property type="project" value="TreeGrafter"/>
</dbReference>
<dbReference type="Proteomes" id="UP000324767">
    <property type="component" value="Unassembled WGS sequence"/>
</dbReference>
<reference evidence="11 12" key="1">
    <citation type="submission" date="2019-09" db="EMBL/GenBank/DDBJ databases">
        <title>The hologenome of the rock-dwelling lichen Lasallia pustulata.</title>
        <authorList>
            <person name="Greshake Tzovaras B."/>
            <person name="Segers F."/>
            <person name="Bicker A."/>
            <person name="Dal Grande F."/>
            <person name="Otte J."/>
            <person name="Hankeln T."/>
            <person name="Schmitt I."/>
            <person name="Ebersberger I."/>
        </authorList>
    </citation>
    <scope>NUCLEOTIDE SEQUENCE [LARGE SCALE GENOMIC DNA]</scope>
    <source>
        <strain evidence="11">A1-1</strain>
    </source>
</reference>
<sequence>MLSSSQARYRTGLILLVFIVVSSTIWAIYPYSVAVPAKPSGFAAVSVKTFNELAQYFIDYPLSDSEFGELGSRVKILTDWIQTSEALAGGISPNDFASLNKYIQEAALALFPFIENPSRPDGRNAPLKQLRESYIPKSKGIVIATGKGTFRYACHLISNLRDVLYSTLPIQVAYAGEDDLPLAYREAIVSMGANIETLDITSVLNDTTLDFKIEDGGWAVKPFALLACKFEQAILLDADAVFLQKPEVIFEDHEGYQQTGTLLFHDRLLWQGAFKDRHQWWEKEMEHHAIGETLSKSKVYMEGYAEEGDSGVVAFDKGRLPVLMGLLHICWQNTLAVRQKFTYRLGYGDKESWWFGLALSGVPYTMEGHYGSMLGEIDTGKSNTVCSFTIAHVDEKEKLLWYNGSLLKNKALNKLEFLLPSHWMMDGTWEKGAQKSDISCMRDGAVREADESAKKVVELSVENAKKIDKNFKDLIEI</sequence>
<dbReference type="OrthoDB" id="430354at2759"/>
<dbReference type="InterPro" id="IPR029044">
    <property type="entry name" value="Nucleotide-diphossugar_trans"/>
</dbReference>
<dbReference type="SUPFAM" id="SSF53448">
    <property type="entry name" value="Nucleotide-diphospho-sugar transferases"/>
    <property type="match status" value="1"/>
</dbReference>
<dbReference type="Pfam" id="PF11051">
    <property type="entry name" value="Mannosyl_trans3"/>
    <property type="match status" value="1"/>
</dbReference>
<keyword evidence="3" id="KW-0328">Glycosyltransferase</keyword>